<gene>
    <name evidence="1" type="ORF">K1I37_13015</name>
</gene>
<name>T0CJM8_ALIAG</name>
<dbReference type="OrthoDB" id="2377186at2"/>
<accession>A0A9E7CYK3</accession>
<dbReference type="RefSeq" id="WP_021295130.1">
    <property type="nucleotide sequence ID" value="NZ_AURB01000045.1"/>
</dbReference>
<evidence type="ECO:0000313" key="2">
    <source>
        <dbReference type="Proteomes" id="UP000829401"/>
    </source>
</evidence>
<proteinExistence type="predicted"/>
<dbReference type="KEGG" id="aaco:K1I37_13015"/>
<dbReference type="Proteomes" id="UP000829401">
    <property type="component" value="Chromosome"/>
</dbReference>
<dbReference type="AlphaFoldDB" id="T0CJM8"/>
<accession>T0CJM8</accession>
<dbReference type="STRING" id="1356854.N007_19850"/>
<evidence type="ECO:0000313" key="1">
    <source>
        <dbReference type="EMBL" id="UNO47617.1"/>
    </source>
</evidence>
<reference evidence="2" key="1">
    <citation type="journal article" date="2022" name="G3 (Bethesda)">
        <title>Unveiling the complete genome sequence of Alicyclobacillus acidoterrestris DSM 3922T, a taint-producing strain.</title>
        <authorList>
            <person name="Leonardo I.C."/>
            <person name="Barreto Crespo M.T."/>
            <person name="Gaspar F.B."/>
        </authorList>
    </citation>
    <scope>NUCLEOTIDE SEQUENCE [LARGE SCALE GENOMIC DNA]</scope>
    <source>
        <strain evidence="2">DSM 3922</strain>
    </source>
</reference>
<sequence length="156" mass="17566">MSGTGHPVWGSALQALRRSLYAQQVFSSMLREWETAGIVDESALAPLRHWTEASTVCRVEALGHCIRLHFLKPDGEAEGERLTTDLVSLLYRARRADAKAARELETLLSARHVPEPWSAPVQTWHAQRRVWLKASLAAVKARVSPEVYERGKEKRS</sequence>
<organism evidence="1 2">
    <name type="scientific">Alicyclobacillus acidoterrestris (strain ATCC 49025 / DSM 3922 / CIP 106132 / NCIMB 13137 / GD3B)</name>
    <dbReference type="NCBI Taxonomy" id="1356854"/>
    <lineage>
        <taxon>Bacteria</taxon>
        <taxon>Bacillati</taxon>
        <taxon>Bacillota</taxon>
        <taxon>Bacilli</taxon>
        <taxon>Bacillales</taxon>
        <taxon>Alicyclobacillaceae</taxon>
        <taxon>Alicyclobacillus</taxon>
    </lineage>
</organism>
<dbReference type="EMBL" id="CP080467">
    <property type="protein sequence ID" value="UNO47617.1"/>
    <property type="molecule type" value="Genomic_DNA"/>
</dbReference>
<keyword evidence="2" id="KW-1185">Reference proteome</keyword>
<protein>
    <submittedName>
        <fullName evidence="1">Uncharacterized protein</fullName>
    </submittedName>
</protein>